<dbReference type="EMBL" id="SWFT01000137">
    <property type="protein sequence ID" value="KAA8898690.1"/>
    <property type="molecule type" value="Genomic_DNA"/>
</dbReference>
<proteinExistence type="predicted"/>
<dbReference type="GeneID" id="54783185"/>
<dbReference type="Gene3D" id="6.10.140.1190">
    <property type="match status" value="1"/>
</dbReference>
<dbReference type="VEuPathDB" id="FungiDB:DIURU_004534"/>
<sequence>MHNPTRFQSILRQAYRNATTGAKVAPTPAQIRQQLLDQYQTSVYTKYFDPAAIEASPVLTVDDLTSPIPNRKVVIGGQELSRDRVQSVIDTVKQSYLHSKPDTIDEENATLKELQQNVFGVKPLDHYHSANLDDVVDADFIKAMMFIANLKINKYNTLHPNHHIEMPLKVGIEDFPVMWHYDNLDEAVKEIRGLKSEQMDMLPLKLVIPWVKMSLATKLFEQKLDRMQQMKDEHGEAGTVEQDFLQALADHTNKAKP</sequence>
<comment type="caution">
    <text evidence="1">The sequence shown here is derived from an EMBL/GenBank/DDBJ whole genome shotgun (WGS) entry which is preliminary data.</text>
</comment>
<protein>
    <submittedName>
        <fullName evidence="1">Uncharacterized protein</fullName>
    </submittedName>
</protein>
<dbReference type="RefSeq" id="XP_034010615.1">
    <property type="nucleotide sequence ID" value="XM_034157418.1"/>
</dbReference>
<evidence type="ECO:0000313" key="1">
    <source>
        <dbReference type="EMBL" id="KAA8898690.1"/>
    </source>
</evidence>
<evidence type="ECO:0000313" key="2">
    <source>
        <dbReference type="Proteomes" id="UP000449547"/>
    </source>
</evidence>
<keyword evidence="2" id="KW-1185">Reference proteome</keyword>
<organism evidence="1 2">
    <name type="scientific">Diutina rugosa</name>
    <name type="common">Yeast</name>
    <name type="synonym">Candida rugosa</name>
    <dbReference type="NCBI Taxonomy" id="5481"/>
    <lineage>
        <taxon>Eukaryota</taxon>
        <taxon>Fungi</taxon>
        <taxon>Dikarya</taxon>
        <taxon>Ascomycota</taxon>
        <taxon>Saccharomycotina</taxon>
        <taxon>Pichiomycetes</taxon>
        <taxon>Debaryomycetaceae</taxon>
        <taxon>Diutina</taxon>
    </lineage>
</organism>
<dbReference type="AlphaFoldDB" id="A0A642UGU8"/>
<name>A0A642UGU8_DIURU</name>
<gene>
    <name evidence="1" type="ORF">DIURU_004534</name>
</gene>
<reference evidence="1 2" key="1">
    <citation type="submission" date="2019-07" db="EMBL/GenBank/DDBJ databases">
        <title>Genome assembly of two rare yeast pathogens: Diutina rugosa and Trichomonascus ciferrii.</title>
        <authorList>
            <person name="Mixao V."/>
            <person name="Saus E."/>
            <person name="Hansen A."/>
            <person name="Lass-Flor C."/>
            <person name="Gabaldon T."/>
        </authorList>
    </citation>
    <scope>NUCLEOTIDE SEQUENCE [LARGE SCALE GENOMIC DNA]</scope>
    <source>
        <strain evidence="1 2">CBS 613</strain>
    </source>
</reference>
<accession>A0A642UGU8</accession>
<dbReference type="Proteomes" id="UP000449547">
    <property type="component" value="Unassembled WGS sequence"/>
</dbReference>